<accession>A0A179FNT7</accession>
<protein>
    <submittedName>
        <fullName evidence="2">Uncharacterized protein</fullName>
    </submittedName>
</protein>
<feature type="region of interest" description="Disordered" evidence="1">
    <location>
        <begin position="46"/>
        <end position="65"/>
    </location>
</feature>
<comment type="caution">
    <text evidence="2">The sequence shown here is derived from an EMBL/GenBank/DDBJ whole genome shotgun (WGS) entry which is preliminary data.</text>
</comment>
<sequence length="83" mass="9482">MHVKFTAPRAIHITLSAQPCTTFWITHHTETELSTMWESDAEKETLSVLGKKGSETQSKPRRRHETPLIVRARIWGTLAVNTQ</sequence>
<evidence type="ECO:0000313" key="3">
    <source>
        <dbReference type="Proteomes" id="UP000078397"/>
    </source>
</evidence>
<dbReference type="KEGG" id="pchm:VFPPC_08435"/>
<dbReference type="Proteomes" id="UP000078397">
    <property type="component" value="Unassembled WGS sequence"/>
</dbReference>
<dbReference type="AlphaFoldDB" id="A0A179FNT7"/>
<dbReference type="EMBL" id="LSBJ02000004">
    <property type="protein sequence ID" value="OAQ66948.1"/>
    <property type="molecule type" value="Genomic_DNA"/>
</dbReference>
<reference evidence="2 3" key="1">
    <citation type="journal article" date="2016" name="PLoS Pathog.">
        <title>Biosynthesis of antibiotic leucinostatins in bio-control fungus Purpureocillium lilacinum and their inhibition on phytophthora revealed by genome mining.</title>
        <authorList>
            <person name="Wang G."/>
            <person name="Liu Z."/>
            <person name="Lin R."/>
            <person name="Li E."/>
            <person name="Mao Z."/>
            <person name="Ling J."/>
            <person name="Yang Y."/>
            <person name="Yin W.B."/>
            <person name="Xie B."/>
        </authorList>
    </citation>
    <scope>NUCLEOTIDE SEQUENCE [LARGE SCALE GENOMIC DNA]</scope>
    <source>
        <strain evidence="2">170</strain>
    </source>
</reference>
<gene>
    <name evidence="2" type="ORF">VFPPC_08435</name>
</gene>
<proteinExistence type="predicted"/>
<keyword evidence="3" id="KW-1185">Reference proteome</keyword>
<organism evidence="2 3">
    <name type="scientific">Pochonia chlamydosporia 170</name>
    <dbReference type="NCBI Taxonomy" id="1380566"/>
    <lineage>
        <taxon>Eukaryota</taxon>
        <taxon>Fungi</taxon>
        <taxon>Dikarya</taxon>
        <taxon>Ascomycota</taxon>
        <taxon>Pezizomycotina</taxon>
        <taxon>Sordariomycetes</taxon>
        <taxon>Hypocreomycetidae</taxon>
        <taxon>Hypocreales</taxon>
        <taxon>Clavicipitaceae</taxon>
        <taxon>Pochonia</taxon>
    </lineage>
</organism>
<evidence type="ECO:0000256" key="1">
    <source>
        <dbReference type="SAM" id="MobiDB-lite"/>
    </source>
</evidence>
<name>A0A179FNT7_METCM</name>
<dbReference type="RefSeq" id="XP_018144035.1">
    <property type="nucleotide sequence ID" value="XM_018287150.1"/>
</dbReference>
<dbReference type="GeneID" id="28851144"/>
<evidence type="ECO:0000313" key="2">
    <source>
        <dbReference type="EMBL" id="OAQ66948.1"/>
    </source>
</evidence>